<dbReference type="InterPro" id="IPR008984">
    <property type="entry name" value="SMAD_FHA_dom_sf"/>
</dbReference>
<accession>A0A1W9KVV8</accession>
<dbReference type="PROSITE" id="PS50006">
    <property type="entry name" value="FHA_DOMAIN"/>
    <property type="match status" value="1"/>
</dbReference>
<sequence length="214" mass="23354">MPKITVMMDGTVHSEVTLTKERTTIGRRPYNDVVIENLTVSGEHAVLVMVGDQVTVEDLHSTNGTYIEGKAVKRQLLRHGDVMDVGKYKIKFEAPAEDEFEKTMMYKPRVAAPAPAAAIPNVPLTLPELRGSIKVLSGAAAGREMALTKIVTTVGKPGVSVAAITQRRHNFFVHHVEGNDRMTLNGDTVGEEPVVLKHGDRIMLAGTEMQFLQG</sequence>
<evidence type="ECO:0000313" key="3">
    <source>
        <dbReference type="Proteomes" id="UP000192505"/>
    </source>
</evidence>
<dbReference type="AlphaFoldDB" id="A0A1W9KVV8"/>
<gene>
    <name evidence="2" type="ORF">BWK72_07090</name>
</gene>
<dbReference type="Proteomes" id="UP000192505">
    <property type="component" value="Unassembled WGS sequence"/>
</dbReference>
<comment type="caution">
    <text evidence="2">The sequence shown here is derived from an EMBL/GenBank/DDBJ whole genome shotgun (WGS) entry which is preliminary data.</text>
</comment>
<dbReference type="SMART" id="SM00240">
    <property type="entry name" value="FHA"/>
    <property type="match status" value="1"/>
</dbReference>
<protein>
    <submittedName>
        <fullName evidence="2">FHA domain-containing protein</fullName>
    </submittedName>
</protein>
<proteinExistence type="predicted"/>
<name>A0A1W9KVV8_9BURK</name>
<dbReference type="Gene3D" id="2.60.200.20">
    <property type="match status" value="1"/>
</dbReference>
<evidence type="ECO:0000313" key="2">
    <source>
        <dbReference type="EMBL" id="OQW88722.1"/>
    </source>
</evidence>
<dbReference type="EMBL" id="MTEI01000003">
    <property type="protein sequence ID" value="OQW88722.1"/>
    <property type="molecule type" value="Genomic_DNA"/>
</dbReference>
<reference evidence="2 3" key="1">
    <citation type="submission" date="2017-01" db="EMBL/GenBank/DDBJ databases">
        <title>Novel large sulfur bacteria in the metagenomes of groundwater-fed chemosynthetic microbial mats in the Lake Huron basin.</title>
        <authorList>
            <person name="Sharrar A.M."/>
            <person name="Flood B.E."/>
            <person name="Bailey J.V."/>
            <person name="Jones D.S."/>
            <person name="Biddanda B."/>
            <person name="Ruberg S.A."/>
            <person name="Marcus D.N."/>
            <person name="Dick G.J."/>
        </authorList>
    </citation>
    <scope>NUCLEOTIDE SEQUENCE [LARGE SCALE GENOMIC DNA]</scope>
    <source>
        <strain evidence="2">A7</strain>
    </source>
</reference>
<dbReference type="SUPFAM" id="SSF49879">
    <property type="entry name" value="SMAD/FHA domain"/>
    <property type="match status" value="2"/>
</dbReference>
<dbReference type="CDD" id="cd00060">
    <property type="entry name" value="FHA"/>
    <property type="match status" value="1"/>
</dbReference>
<dbReference type="InterPro" id="IPR050923">
    <property type="entry name" value="Cell_Proc_Reg/RNA_Proc"/>
</dbReference>
<dbReference type="PANTHER" id="PTHR23308">
    <property type="entry name" value="NUCLEAR INHIBITOR OF PROTEIN PHOSPHATASE-1"/>
    <property type="match status" value="1"/>
</dbReference>
<evidence type="ECO:0000259" key="1">
    <source>
        <dbReference type="PROSITE" id="PS50006"/>
    </source>
</evidence>
<dbReference type="Pfam" id="PF00498">
    <property type="entry name" value="FHA"/>
    <property type="match status" value="1"/>
</dbReference>
<organism evidence="2 3">
    <name type="scientific">Rhodoferax ferrireducens</name>
    <dbReference type="NCBI Taxonomy" id="192843"/>
    <lineage>
        <taxon>Bacteria</taxon>
        <taxon>Pseudomonadati</taxon>
        <taxon>Pseudomonadota</taxon>
        <taxon>Betaproteobacteria</taxon>
        <taxon>Burkholderiales</taxon>
        <taxon>Comamonadaceae</taxon>
        <taxon>Rhodoferax</taxon>
    </lineage>
</organism>
<feature type="domain" description="FHA" evidence="1">
    <location>
        <begin position="23"/>
        <end position="72"/>
    </location>
</feature>
<dbReference type="InterPro" id="IPR000253">
    <property type="entry name" value="FHA_dom"/>
</dbReference>